<dbReference type="STRING" id="1149755.A0A2J6RYD6"/>
<evidence type="ECO:0000313" key="5">
    <source>
        <dbReference type="Proteomes" id="UP000235786"/>
    </source>
</evidence>
<dbReference type="PRINTS" id="PR00080">
    <property type="entry name" value="SDRFAMILY"/>
</dbReference>
<keyword evidence="3" id="KW-0560">Oxidoreductase</keyword>
<keyword evidence="5" id="KW-1185">Reference proteome</keyword>
<dbReference type="Proteomes" id="UP000235786">
    <property type="component" value="Unassembled WGS sequence"/>
</dbReference>
<evidence type="ECO:0000256" key="2">
    <source>
        <dbReference type="ARBA" id="ARBA00022857"/>
    </source>
</evidence>
<dbReference type="GO" id="GO:0016616">
    <property type="term" value="F:oxidoreductase activity, acting on the CH-OH group of donors, NAD or NADP as acceptor"/>
    <property type="evidence" value="ECO:0007669"/>
    <property type="project" value="UniProtKB-ARBA"/>
</dbReference>
<evidence type="ECO:0000313" key="4">
    <source>
        <dbReference type="EMBL" id="PMD43529.1"/>
    </source>
</evidence>
<dbReference type="PANTHER" id="PTHR43008:SF12">
    <property type="entry name" value="OXIDOREDUCTASE, SHORT CHAIN DEHYDROGENASE_REDUCTASE FAMILY (AFU_ORTHOLOGUE AFUA_6G13830)"/>
    <property type="match status" value="1"/>
</dbReference>
<sequence>MVLYQPTNKSVRSLFDLTGKVSAITGGTRGIGFAAAQGLAEAGSDLALIFCSSSQKSVDEAVEKLAQETGVKVRAYQADVRDKAQITRVIEKIAEDFGRLDIVVPNSGVAIYGAGEDFSEATYRDTLGVNLDGAFFTAQAAANVFKRLVAAKTIRQGSIVFTASVSSGIVNFPQKQAPYNASKAGLVQLAKCLAVEWVDFARVNCVSPGYIETELLEAHPQEWRDKWFAMIPSGRMAQTYELKGTYVYLASDASSYTTGAEIIAGGAFTLT</sequence>
<dbReference type="AlphaFoldDB" id="A0A2J6RYD6"/>
<dbReference type="InterPro" id="IPR002347">
    <property type="entry name" value="SDR_fam"/>
</dbReference>
<dbReference type="PANTHER" id="PTHR43008">
    <property type="entry name" value="BENZIL REDUCTASE"/>
    <property type="match status" value="1"/>
</dbReference>
<proteinExistence type="inferred from homology"/>
<dbReference type="GO" id="GO:0009688">
    <property type="term" value="P:abscisic acid biosynthetic process"/>
    <property type="evidence" value="ECO:0007669"/>
    <property type="project" value="UniProtKB-ARBA"/>
</dbReference>
<dbReference type="SUPFAM" id="SSF51735">
    <property type="entry name" value="NAD(P)-binding Rossmann-fold domains"/>
    <property type="match status" value="1"/>
</dbReference>
<dbReference type="FunFam" id="3.40.50.720:FF:000084">
    <property type="entry name" value="Short-chain dehydrogenase reductase"/>
    <property type="match status" value="1"/>
</dbReference>
<dbReference type="PRINTS" id="PR00081">
    <property type="entry name" value="GDHRDH"/>
</dbReference>
<accession>A0A2J6RYD6</accession>
<dbReference type="InterPro" id="IPR036291">
    <property type="entry name" value="NAD(P)-bd_dom_sf"/>
</dbReference>
<keyword evidence="2" id="KW-0521">NADP</keyword>
<dbReference type="EMBL" id="KZ613942">
    <property type="protein sequence ID" value="PMD43529.1"/>
    <property type="molecule type" value="Genomic_DNA"/>
</dbReference>
<dbReference type="Pfam" id="PF13561">
    <property type="entry name" value="adh_short_C2"/>
    <property type="match status" value="1"/>
</dbReference>
<evidence type="ECO:0000256" key="3">
    <source>
        <dbReference type="ARBA" id="ARBA00023002"/>
    </source>
</evidence>
<reference evidence="4 5" key="1">
    <citation type="submission" date="2016-04" db="EMBL/GenBank/DDBJ databases">
        <title>A degradative enzymes factory behind the ericoid mycorrhizal symbiosis.</title>
        <authorList>
            <consortium name="DOE Joint Genome Institute"/>
            <person name="Martino E."/>
            <person name="Morin E."/>
            <person name="Grelet G."/>
            <person name="Kuo A."/>
            <person name="Kohler A."/>
            <person name="Daghino S."/>
            <person name="Barry K."/>
            <person name="Choi C."/>
            <person name="Cichocki N."/>
            <person name="Clum A."/>
            <person name="Copeland A."/>
            <person name="Hainaut M."/>
            <person name="Haridas S."/>
            <person name="Labutti K."/>
            <person name="Lindquist E."/>
            <person name="Lipzen A."/>
            <person name="Khouja H.-R."/>
            <person name="Murat C."/>
            <person name="Ohm R."/>
            <person name="Olson A."/>
            <person name="Spatafora J."/>
            <person name="Veneault-Fourrey C."/>
            <person name="Henrissat B."/>
            <person name="Grigoriev I."/>
            <person name="Martin F."/>
            <person name="Perotto S."/>
        </authorList>
    </citation>
    <scope>NUCLEOTIDE SEQUENCE [LARGE SCALE GENOMIC DNA]</scope>
    <source>
        <strain evidence="4 5">F</strain>
    </source>
</reference>
<dbReference type="Gene3D" id="3.40.50.720">
    <property type="entry name" value="NAD(P)-binding Rossmann-like Domain"/>
    <property type="match status" value="1"/>
</dbReference>
<dbReference type="PROSITE" id="PS00061">
    <property type="entry name" value="ADH_SHORT"/>
    <property type="match status" value="1"/>
</dbReference>
<comment type="similarity">
    <text evidence="1">Belongs to the short-chain dehydrogenases/reductases (SDR) family.</text>
</comment>
<evidence type="ECO:0000256" key="1">
    <source>
        <dbReference type="ARBA" id="ARBA00006484"/>
    </source>
</evidence>
<gene>
    <name evidence="4" type="ORF">L207DRAFT_299827</name>
</gene>
<dbReference type="InterPro" id="IPR020904">
    <property type="entry name" value="Sc_DH/Rdtase_CS"/>
</dbReference>
<name>A0A2J6RYD6_HYAVF</name>
<organism evidence="4 5">
    <name type="scientific">Hyaloscypha variabilis (strain UAMH 11265 / GT02V1 / F)</name>
    <name type="common">Meliniomyces variabilis</name>
    <dbReference type="NCBI Taxonomy" id="1149755"/>
    <lineage>
        <taxon>Eukaryota</taxon>
        <taxon>Fungi</taxon>
        <taxon>Dikarya</taxon>
        <taxon>Ascomycota</taxon>
        <taxon>Pezizomycotina</taxon>
        <taxon>Leotiomycetes</taxon>
        <taxon>Helotiales</taxon>
        <taxon>Hyaloscyphaceae</taxon>
        <taxon>Hyaloscypha</taxon>
        <taxon>Hyaloscypha variabilis</taxon>
    </lineage>
</organism>
<dbReference type="OrthoDB" id="1888931at2759"/>
<dbReference type="GO" id="GO:0050664">
    <property type="term" value="F:oxidoreductase activity, acting on NAD(P)H, oxygen as acceptor"/>
    <property type="evidence" value="ECO:0007669"/>
    <property type="project" value="TreeGrafter"/>
</dbReference>
<protein>
    <submittedName>
        <fullName evidence="4">Oxidoreductase</fullName>
    </submittedName>
</protein>